<dbReference type="EMBL" id="BAABLO010000005">
    <property type="protein sequence ID" value="GAA4722362.1"/>
    <property type="molecule type" value="Genomic_DNA"/>
</dbReference>
<accession>A0ABP8Y7X8</accession>
<protein>
    <recommendedName>
        <fullName evidence="4">Tyr recombinase domain-containing protein</fullName>
    </recommendedName>
</protein>
<dbReference type="InterPro" id="IPR013762">
    <property type="entry name" value="Integrase-like_cat_sf"/>
</dbReference>
<organism evidence="2 3">
    <name type="scientific">Pedococcus ginsenosidimutans</name>
    <dbReference type="NCBI Taxonomy" id="490570"/>
    <lineage>
        <taxon>Bacteria</taxon>
        <taxon>Bacillati</taxon>
        <taxon>Actinomycetota</taxon>
        <taxon>Actinomycetes</taxon>
        <taxon>Micrococcales</taxon>
        <taxon>Intrasporangiaceae</taxon>
        <taxon>Pedococcus</taxon>
    </lineage>
</organism>
<evidence type="ECO:0000313" key="2">
    <source>
        <dbReference type="EMBL" id="GAA4722362.1"/>
    </source>
</evidence>
<dbReference type="Gene3D" id="1.10.443.10">
    <property type="entry name" value="Intergrase catalytic core"/>
    <property type="match status" value="1"/>
</dbReference>
<dbReference type="CDD" id="cd00397">
    <property type="entry name" value="DNA_BRE_C"/>
    <property type="match status" value="1"/>
</dbReference>
<keyword evidence="3" id="KW-1185">Reference proteome</keyword>
<name>A0ABP8Y7X8_9MICO</name>
<dbReference type="SUPFAM" id="SSF56349">
    <property type="entry name" value="DNA breaking-rejoining enzymes"/>
    <property type="match status" value="1"/>
</dbReference>
<proteinExistence type="predicted"/>
<dbReference type="InterPro" id="IPR011010">
    <property type="entry name" value="DNA_brk_join_enz"/>
</dbReference>
<evidence type="ECO:0008006" key="4">
    <source>
        <dbReference type="Google" id="ProtNLM"/>
    </source>
</evidence>
<keyword evidence="1" id="KW-0233">DNA recombination</keyword>
<comment type="caution">
    <text evidence="2">The sequence shown here is derived from an EMBL/GenBank/DDBJ whole genome shotgun (WGS) entry which is preliminary data.</text>
</comment>
<reference evidence="3" key="1">
    <citation type="journal article" date="2019" name="Int. J. Syst. Evol. Microbiol.">
        <title>The Global Catalogue of Microorganisms (GCM) 10K type strain sequencing project: providing services to taxonomists for standard genome sequencing and annotation.</title>
        <authorList>
            <consortium name="The Broad Institute Genomics Platform"/>
            <consortium name="The Broad Institute Genome Sequencing Center for Infectious Disease"/>
            <person name="Wu L."/>
            <person name="Ma J."/>
        </authorList>
    </citation>
    <scope>NUCLEOTIDE SEQUENCE [LARGE SCALE GENOMIC DNA]</scope>
    <source>
        <strain evidence="3">JCM 18961</strain>
    </source>
</reference>
<evidence type="ECO:0000256" key="1">
    <source>
        <dbReference type="ARBA" id="ARBA00023172"/>
    </source>
</evidence>
<sequence length="293" mass="31514">MTRRWAADGAHSEQTMLRMTETAQRFAGRLTAIGIGAFADVRPETAQAFVSARTIKGRPPELATRHARRTALRTLYRTLRSLRLADGDPTLDLDLPPRGELVARPLTDDEITLCRASAQLRPGRRASTRCVAWALGEATAVSSEITAITVADLDDPLNPTWVRLPGTRRHDPRTAALTHWGAAVIAHRVRDLAGCGPQTLLAYGGRAPAGDAKAQASVCNALRHVLDAAGLAAEPDVRPASLRHWAGRTAHDTGTPIEGVARLLGHRSLDAAAEDIALTWRTPTDTTPGRNRA</sequence>
<gene>
    <name evidence="2" type="ORF">GCM10025782_20400</name>
</gene>
<evidence type="ECO:0000313" key="3">
    <source>
        <dbReference type="Proteomes" id="UP001500556"/>
    </source>
</evidence>
<dbReference type="Proteomes" id="UP001500556">
    <property type="component" value="Unassembled WGS sequence"/>
</dbReference>